<evidence type="ECO:0000256" key="4">
    <source>
        <dbReference type="ARBA" id="ARBA00022832"/>
    </source>
</evidence>
<evidence type="ECO:0000256" key="6">
    <source>
        <dbReference type="ARBA" id="ARBA00023160"/>
    </source>
</evidence>
<dbReference type="PANTHER" id="PTHR45266:SF3">
    <property type="entry name" value="OXALOACETATE DECARBOXYLASE ALPHA CHAIN"/>
    <property type="match status" value="1"/>
</dbReference>
<dbReference type="InterPro" id="IPR000089">
    <property type="entry name" value="Biotin_lipoyl"/>
</dbReference>
<evidence type="ECO:0000256" key="1">
    <source>
        <dbReference type="ARBA" id="ARBA00005194"/>
    </source>
</evidence>
<protein>
    <recommendedName>
        <fullName evidence="2">Biotin carboxyl carrier protein of acetyl-CoA carboxylase</fullName>
    </recommendedName>
</protein>
<evidence type="ECO:0000256" key="5">
    <source>
        <dbReference type="ARBA" id="ARBA00023098"/>
    </source>
</evidence>
<evidence type="ECO:0000256" key="8">
    <source>
        <dbReference type="SAM" id="MobiDB-lite"/>
    </source>
</evidence>
<reference evidence="10" key="1">
    <citation type="journal article" date="2015" name="Nature">
        <title>Complex archaea that bridge the gap between prokaryotes and eukaryotes.</title>
        <authorList>
            <person name="Spang A."/>
            <person name="Saw J.H."/>
            <person name="Jorgensen S.L."/>
            <person name="Zaremba-Niedzwiedzka K."/>
            <person name="Martijn J."/>
            <person name="Lind A.E."/>
            <person name="van Eijk R."/>
            <person name="Schleper C."/>
            <person name="Guy L."/>
            <person name="Ettema T.J."/>
        </authorList>
    </citation>
    <scope>NUCLEOTIDE SEQUENCE</scope>
</reference>
<keyword evidence="5" id="KW-0443">Lipid metabolism</keyword>
<dbReference type="FunFam" id="2.40.50.100:FF:000003">
    <property type="entry name" value="Acetyl-CoA carboxylase biotin carboxyl carrier protein"/>
    <property type="match status" value="1"/>
</dbReference>
<evidence type="ECO:0000259" key="9">
    <source>
        <dbReference type="PROSITE" id="PS50968"/>
    </source>
</evidence>
<keyword evidence="6" id="KW-0275">Fatty acid biosynthesis</keyword>
<evidence type="ECO:0000313" key="10">
    <source>
        <dbReference type="EMBL" id="KKO04589.1"/>
    </source>
</evidence>
<evidence type="ECO:0000256" key="7">
    <source>
        <dbReference type="ARBA" id="ARBA00023267"/>
    </source>
</evidence>
<keyword evidence="7" id="KW-0092">Biotin</keyword>
<dbReference type="GO" id="GO:0003989">
    <property type="term" value="F:acetyl-CoA carboxylase activity"/>
    <property type="evidence" value="ECO:0007669"/>
    <property type="project" value="InterPro"/>
</dbReference>
<evidence type="ECO:0000256" key="2">
    <source>
        <dbReference type="ARBA" id="ARBA00017562"/>
    </source>
</evidence>
<dbReference type="InterPro" id="IPR011053">
    <property type="entry name" value="Single_hybrid_motif"/>
</dbReference>
<dbReference type="Pfam" id="PF00364">
    <property type="entry name" value="Biotin_lipoyl"/>
    <property type="match status" value="1"/>
</dbReference>
<dbReference type="CDD" id="cd06850">
    <property type="entry name" value="biotinyl_domain"/>
    <property type="match status" value="1"/>
</dbReference>
<dbReference type="EMBL" id="LAZR01000022">
    <property type="protein sequence ID" value="KKO04589.1"/>
    <property type="molecule type" value="Genomic_DNA"/>
</dbReference>
<dbReference type="PROSITE" id="PS00188">
    <property type="entry name" value="BIOTIN"/>
    <property type="match status" value="1"/>
</dbReference>
<keyword evidence="3" id="KW-0444">Lipid biosynthesis</keyword>
<sequence length="163" mass="17161">MSNAENNVDSALVRELATILNDTDLTEIEVEHGTLRVRVSRQKDYVVGHPQALTYAPAPEHGQPAPAAMPQSGASPVNPPASTGPEPGTVPSPMVGTVYLSSAPGGRHFIEIGQQVAEGETLLIIEAMKTMNQIPAPRAGKVVKILVENAQPVEYGEPLVVVA</sequence>
<dbReference type="UniPathway" id="UPA00094"/>
<accession>A0A0F9YJ76</accession>
<dbReference type="PANTHER" id="PTHR45266">
    <property type="entry name" value="OXALOACETATE DECARBOXYLASE ALPHA CHAIN"/>
    <property type="match status" value="1"/>
</dbReference>
<dbReference type="GO" id="GO:0009317">
    <property type="term" value="C:acetyl-CoA carboxylase complex"/>
    <property type="evidence" value="ECO:0007669"/>
    <property type="project" value="InterPro"/>
</dbReference>
<dbReference type="Gene3D" id="2.40.50.100">
    <property type="match status" value="1"/>
</dbReference>
<dbReference type="GO" id="GO:0006633">
    <property type="term" value="P:fatty acid biosynthetic process"/>
    <property type="evidence" value="ECO:0007669"/>
    <property type="project" value="UniProtKB-UniPathway"/>
</dbReference>
<comment type="pathway">
    <text evidence="1">Lipid metabolism; fatty acid biosynthesis.</text>
</comment>
<comment type="caution">
    <text evidence="10">The sequence shown here is derived from an EMBL/GenBank/DDBJ whole genome shotgun (WGS) entry which is preliminary data.</text>
</comment>
<dbReference type="InterPro" id="IPR001882">
    <property type="entry name" value="Biotin_BS"/>
</dbReference>
<dbReference type="PROSITE" id="PS50968">
    <property type="entry name" value="BIOTINYL_LIPOYL"/>
    <property type="match status" value="1"/>
</dbReference>
<dbReference type="PRINTS" id="PR01071">
    <property type="entry name" value="ACOABIOTINCC"/>
</dbReference>
<dbReference type="SUPFAM" id="SSF51230">
    <property type="entry name" value="Single hybrid motif"/>
    <property type="match status" value="1"/>
</dbReference>
<dbReference type="AlphaFoldDB" id="A0A0F9YJ76"/>
<feature type="domain" description="Lipoyl-binding" evidence="9">
    <location>
        <begin position="87"/>
        <end position="163"/>
    </location>
</feature>
<proteinExistence type="predicted"/>
<name>A0A0F9YJ76_9ZZZZ</name>
<feature type="region of interest" description="Disordered" evidence="8">
    <location>
        <begin position="55"/>
        <end position="91"/>
    </location>
</feature>
<keyword evidence="4" id="KW-0276">Fatty acid metabolism</keyword>
<evidence type="ECO:0000256" key="3">
    <source>
        <dbReference type="ARBA" id="ARBA00022516"/>
    </source>
</evidence>
<gene>
    <name evidence="10" type="ORF">LCGC14_0084160</name>
</gene>
<dbReference type="InterPro" id="IPR001249">
    <property type="entry name" value="AcCoA_biotinCC"/>
</dbReference>
<dbReference type="InterPro" id="IPR050709">
    <property type="entry name" value="Biotin_Carboxyl_Carrier/Decarb"/>
</dbReference>
<dbReference type="NCBIfam" id="TIGR00531">
    <property type="entry name" value="BCCP"/>
    <property type="match status" value="1"/>
</dbReference>
<organism evidence="10">
    <name type="scientific">marine sediment metagenome</name>
    <dbReference type="NCBI Taxonomy" id="412755"/>
    <lineage>
        <taxon>unclassified sequences</taxon>
        <taxon>metagenomes</taxon>
        <taxon>ecological metagenomes</taxon>
    </lineage>
</organism>